<dbReference type="AlphaFoldDB" id="A0A645F0D1"/>
<name>A0A645F0D1_9ZZZZ</name>
<sequence length="295" mass="31265">MLAFVDECGQLRVAGCRLGGEWVFGCHGDVSGAHQRVGTGGEHLEHAGLADGGQVVGEVDFDAFRAADPVLLHQLDLFRPARQVVECGEQLVGVGGDLHVVHGDLALFDDGAGAPALAVDDLFVGEHGVVDRVPVHGAELFVHQALFVEAGEQPLFPAVVLGRAGGEFALPVDGEAERLELRAHVIDVRVGPPGRRDVVLHGRVFRRHAEGVPAHRLQHVVALHLVEAREDVADRVVAHMAHVQFPGRVREHRQAVVLGFAGVFDGAGGAGFIPVLLGGAFEVGRGVFFLHGRVS</sequence>
<protein>
    <submittedName>
        <fullName evidence="1">Uncharacterized protein</fullName>
    </submittedName>
</protein>
<reference evidence="1" key="1">
    <citation type="submission" date="2019-08" db="EMBL/GenBank/DDBJ databases">
        <authorList>
            <person name="Kucharzyk K."/>
            <person name="Murdoch R.W."/>
            <person name="Higgins S."/>
            <person name="Loffler F."/>
        </authorList>
    </citation>
    <scope>NUCLEOTIDE SEQUENCE</scope>
</reference>
<proteinExistence type="predicted"/>
<dbReference type="AntiFam" id="ANF00083">
    <property type="entry name" value="Shadow ORF (opposite leuS)"/>
</dbReference>
<accession>A0A645F0D1</accession>
<gene>
    <name evidence="1" type="ORF">SDC9_153368</name>
</gene>
<evidence type="ECO:0000313" key="1">
    <source>
        <dbReference type="EMBL" id="MPN06113.1"/>
    </source>
</evidence>
<dbReference type="EMBL" id="VSSQ01052007">
    <property type="protein sequence ID" value="MPN06113.1"/>
    <property type="molecule type" value="Genomic_DNA"/>
</dbReference>
<comment type="caution">
    <text evidence="1">The sequence shown here is derived from an EMBL/GenBank/DDBJ whole genome shotgun (WGS) entry which is preliminary data.</text>
</comment>
<organism evidence="1">
    <name type="scientific">bioreactor metagenome</name>
    <dbReference type="NCBI Taxonomy" id="1076179"/>
    <lineage>
        <taxon>unclassified sequences</taxon>
        <taxon>metagenomes</taxon>
        <taxon>ecological metagenomes</taxon>
    </lineage>
</organism>